<dbReference type="Gene3D" id="1.10.3450.30">
    <property type="match status" value="1"/>
</dbReference>
<accession>A0A5K3ENE4</accession>
<organism evidence="3">
    <name type="scientific">Mesocestoides corti</name>
    <name type="common">Flatworm</name>
    <dbReference type="NCBI Taxonomy" id="53468"/>
    <lineage>
        <taxon>Eukaryota</taxon>
        <taxon>Metazoa</taxon>
        <taxon>Spiralia</taxon>
        <taxon>Lophotrochozoa</taxon>
        <taxon>Platyhelminthes</taxon>
        <taxon>Cestoda</taxon>
        <taxon>Eucestoda</taxon>
        <taxon>Cyclophyllidea</taxon>
        <taxon>Mesocestoididae</taxon>
        <taxon>Mesocestoides</taxon>
    </lineage>
</organism>
<evidence type="ECO:0000313" key="2">
    <source>
        <dbReference type="WBParaSite" id="MCU_001821-RA"/>
    </source>
</evidence>
<evidence type="ECO:0000256" key="1">
    <source>
        <dbReference type="SAM" id="SignalP"/>
    </source>
</evidence>
<name>A0A5K3ENE4_MESCO</name>
<dbReference type="WBParaSite" id="MCU_001821-RA">
    <property type="protein sequence ID" value="MCU_001821-RA"/>
    <property type="gene ID" value="MCU_001821"/>
</dbReference>
<dbReference type="WBParaSite" id="MCU_001821-RB">
    <property type="protein sequence ID" value="MCU_001821-RB"/>
    <property type="gene ID" value="MCU_001821"/>
</dbReference>
<dbReference type="SUPFAM" id="SSF160651">
    <property type="entry name" value="FLJ32549 C-terminal domain-like"/>
    <property type="match status" value="1"/>
</dbReference>
<dbReference type="GO" id="GO:1904262">
    <property type="term" value="P:negative regulation of TORC1 signaling"/>
    <property type="evidence" value="ECO:0007669"/>
    <property type="project" value="TreeGrafter"/>
</dbReference>
<dbReference type="GO" id="GO:0061462">
    <property type="term" value="P:protein localization to lysosome"/>
    <property type="evidence" value="ECO:0007669"/>
    <property type="project" value="TreeGrafter"/>
</dbReference>
<dbReference type="PANTHER" id="PTHR31581:SF1">
    <property type="entry name" value="KICSTOR SUBUNIT 2"/>
    <property type="match status" value="1"/>
</dbReference>
<dbReference type="AlphaFoldDB" id="A0A5K3ENE4"/>
<feature type="chain" id="PRO_5043207540" evidence="1">
    <location>
        <begin position="21"/>
        <end position="311"/>
    </location>
</feature>
<protein>
    <submittedName>
        <fullName evidence="2 3">UPF0536 protein C12orf66</fullName>
    </submittedName>
</protein>
<dbReference type="SUPFAM" id="SSF158548">
    <property type="entry name" value="FLJ32549 domain-like"/>
    <property type="match status" value="1"/>
</dbReference>
<dbReference type="InterPro" id="IPR038060">
    <property type="entry name" value="C12orf66-like_central_sf"/>
</dbReference>
<dbReference type="GO" id="GO:0042149">
    <property type="term" value="P:cellular response to glucose starvation"/>
    <property type="evidence" value="ECO:0007669"/>
    <property type="project" value="TreeGrafter"/>
</dbReference>
<dbReference type="Pfam" id="PF09404">
    <property type="entry name" value="C12orf66_like"/>
    <property type="match status" value="1"/>
</dbReference>
<dbReference type="PANTHER" id="PTHR31581">
    <property type="entry name" value="KICSTOR COMPLEX PROTEIN C12ORF66"/>
    <property type="match status" value="1"/>
</dbReference>
<feature type="signal peptide" evidence="1">
    <location>
        <begin position="1"/>
        <end position="20"/>
    </location>
</feature>
<proteinExistence type="predicted"/>
<evidence type="ECO:0000313" key="3">
    <source>
        <dbReference type="WBParaSite" id="MCU_001821-RB"/>
    </source>
</evidence>
<sequence>MRFFCHLRCKLLSFFSWVMKKETTLSCSSAKVSIALEDLLASRSPVNCFEFLFSPLVEIIRHELEILVALLKLQCQLGNLEFLNSILSLNALSHKLIEDSSCQCEVSVEPRQTRLRAWLRKFYSTLLAKFTLYWYTVLNNAATSSVELEQSLSKENPDIVSKIQDFVHRYEGVYVALFFDAYLQDFAYLGHSYVPPGAAEKYVKGPIAIPCIFTMPPGSEPNTVPVPDLTVIMRAINSLIPLDASATSRQIMPLQDLHLQKSFLVLKVEARMYMAIVFPSSLDAENGHFREFATKITNTIQLVNLVRSIRN</sequence>
<dbReference type="GO" id="GO:0034198">
    <property type="term" value="P:cellular response to amino acid starvation"/>
    <property type="evidence" value="ECO:0007669"/>
    <property type="project" value="TreeGrafter"/>
</dbReference>
<reference evidence="2 3" key="1">
    <citation type="submission" date="2019-11" db="UniProtKB">
        <authorList>
            <consortium name="WormBaseParasite"/>
        </authorList>
    </citation>
    <scope>IDENTIFICATION</scope>
</reference>
<keyword evidence="1" id="KW-0732">Signal</keyword>
<dbReference type="InterPro" id="IPR018544">
    <property type="entry name" value="KICS_2"/>
</dbReference>